<evidence type="ECO:0000313" key="4">
    <source>
        <dbReference type="EMBL" id="MBM6820965.1"/>
    </source>
</evidence>
<dbReference type="InterPro" id="IPR047650">
    <property type="entry name" value="Transpos_IS110"/>
</dbReference>
<feature type="domain" description="Transposase IS110-like N-terminal" evidence="2">
    <location>
        <begin position="4"/>
        <end position="160"/>
    </location>
</feature>
<feature type="region of interest" description="Disordered" evidence="1">
    <location>
        <begin position="313"/>
        <end position="332"/>
    </location>
</feature>
<feature type="domain" description="Transposase IS116/IS110/IS902 C-terminal" evidence="3">
    <location>
        <begin position="274"/>
        <end position="353"/>
    </location>
</feature>
<dbReference type="Pfam" id="PF02371">
    <property type="entry name" value="Transposase_20"/>
    <property type="match status" value="1"/>
</dbReference>
<evidence type="ECO:0000259" key="2">
    <source>
        <dbReference type="Pfam" id="PF01548"/>
    </source>
</evidence>
<name>A0ABS2FK38_9CLOT</name>
<reference evidence="4 5" key="1">
    <citation type="journal article" date="2021" name="Sci. Rep.">
        <title>The distribution of antibiotic resistance genes in chicken gut microbiota commensals.</title>
        <authorList>
            <person name="Juricova H."/>
            <person name="Matiasovicova J."/>
            <person name="Kubasova T."/>
            <person name="Cejkova D."/>
            <person name="Rychlik I."/>
        </authorList>
    </citation>
    <scope>NUCLEOTIDE SEQUENCE [LARGE SCALE GENOMIC DNA]</scope>
    <source>
        <strain evidence="4 5">An435</strain>
    </source>
</reference>
<dbReference type="Proteomes" id="UP000767334">
    <property type="component" value="Unassembled WGS sequence"/>
</dbReference>
<dbReference type="InterPro" id="IPR002525">
    <property type="entry name" value="Transp_IS110-like_N"/>
</dbReference>
<accession>A0ABS2FK38</accession>
<dbReference type="EMBL" id="JACJLL010000230">
    <property type="protein sequence ID" value="MBM6820965.1"/>
    <property type="molecule type" value="Genomic_DNA"/>
</dbReference>
<comment type="caution">
    <text evidence="4">The sequence shown here is derived from an EMBL/GenBank/DDBJ whole genome shotgun (WGS) entry which is preliminary data.</text>
</comment>
<sequence>MIGIGIDISKNKSTVSAINDTGEIIMKPQEFKHSENELNKLIQWIKDQEDTVFVVMESTGHYHYPVLKKLYEEGVYVSVVNAYLMKKYGDIEIRKAKTDKKDAIRIAKYAIEKRFSLKKYEGEDEKYNDLKFLSRQYNQIVSIRVKAKIQFNNLLDEIMPGINKILTRTTGNSSKILYDFVEKYEHFDNIKRKGEQKFIKEYSAWSKKKGYRNGAVKALKIYELAQNSITTRSANNSTYIALKNCIKILRETEESSNSILTQMQTIAYTLPEYKIVRELKGVGDKLAPRLIAEIGDVRKFTSAKALNAYAGNDAPPHQSGQFEGTKRHISKRGSSSLRKVGYEIMMALKVTKPTEDNAVYEFMIKKESEGKAKNVAKMAALNKFLRIYYTRVMNLYKTL</sequence>
<dbReference type="Pfam" id="PF01548">
    <property type="entry name" value="DEDD_Tnp_IS110"/>
    <property type="match status" value="1"/>
</dbReference>
<dbReference type="PANTHER" id="PTHR33055:SF13">
    <property type="entry name" value="TRANSPOSASE"/>
    <property type="match status" value="1"/>
</dbReference>
<organism evidence="4 5">
    <name type="scientific">Clostridium saudiense</name>
    <dbReference type="NCBI Taxonomy" id="1414720"/>
    <lineage>
        <taxon>Bacteria</taxon>
        <taxon>Bacillati</taxon>
        <taxon>Bacillota</taxon>
        <taxon>Clostridia</taxon>
        <taxon>Eubacteriales</taxon>
        <taxon>Clostridiaceae</taxon>
        <taxon>Clostridium</taxon>
    </lineage>
</organism>
<gene>
    <name evidence="4" type="ORF">H6A19_16770</name>
</gene>
<evidence type="ECO:0000313" key="5">
    <source>
        <dbReference type="Proteomes" id="UP000767334"/>
    </source>
</evidence>
<evidence type="ECO:0000259" key="3">
    <source>
        <dbReference type="Pfam" id="PF02371"/>
    </source>
</evidence>
<protein>
    <submittedName>
        <fullName evidence="4">IS110 family transposase</fullName>
    </submittedName>
</protein>
<dbReference type="NCBIfam" id="NF033542">
    <property type="entry name" value="transpos_IS110"/>
    <property type="match status" value="1"/>
</dbReference>
<keyword evidence="5" id="KW-1185">Reference proteome</keyword>
<proteinExistence type="predicted"/>
<dbReference type="RefSeq" id="WP_195964958.1">
    <property type="nucleotide sequence ID" value="NZ_JACJLL010000230.1"/>
</dbReference>
<dbReference type="PANTHER" id="PTHR33055">
    <property type="entry name" value="TRANSPOSASE FOR INSERTION SEQUENCE ELEMENT IS1111A"/>
    <property type="match status" value="1"/>
</dbReference>
<dbReference type="InterPro" id="IPR003346">
    <property type="entry name" value="Transposase_20"/>
</dbReference>
<evidence type="ECO:0000256" key="1">
    <source>
        <dbReference type="SAM" id="MobiDB-lite"/>
    </source>
</evidence>